<proteinExistence type="predicted"/>
<feature type="compositionally biased region" description="Basic and acidic residues" evidence="1">
    <location>
        <begin position="49"/>
        <end position="81"/>
    </location>
</feature>
<evidence type="ECO:0000256" key="2">
    <source>
        <dbReference type="SAM" id="SignalP"/>
    </source>
</evidence>
<name>A0A3R9Y3P1_9SPHN</name>
<dbReference type="AlphaFoldDB" id="A0A3R9Y3P1"/>
<accession>A0A3R9Y3P1</accession>
<sequence>MNMIARSLMSALALTTVVVQPALAQSAPPPAKAAFNWEVKDGQVVRKATDVRRTDNSDGSWREESKEGSCSKTVEHGKDGSIKTTRAC</sequence>
<keyword evidence="4" id="KW-1185">Reference proteome</keyword>
<keyword evidence="2" id="KW-0732">Signal</keyword>
<feature type="region of interest" description="Disordered" evidence="1">
    <location>
        <begin position="49"/>
        <end position="88"/>
    </location>
</feature>
<feature type="signal peptide" evidence="2">
    <location>
        <begin position="1"/>
        <end position="24"/>
    </location>
</feature>
<protein>
    <submittedName>
        <fullName evidence="3">Uncharacterized protein</fullName>
    </submittedName>
</protein>
<gene>
    <name evidence="3" type="ORF">HMF7854_00480</name>
</gene>
<evidence type="ECO:0000256" key="1">
    <source>
        <dbReference type="SAM" id="MobiDB-lite"/>
    </source>
</evidence>
<organism evidence="3 4">
    <name type="scientific">Sphingomonas ginkgonis</name>
    <dbReference type="NCBI Taxonomy" id="2315330"/>
    <lineage>
        <taxon>Bacteria</taxon>
        <taxon>Pseudomonadati</taxon>
        <taxon>Pseudomonadota</taxon>
        <taxon>Alphaproteobacteria</taxon>
        <taxon>Sphingomonadales</taxon>
        <taxon>Sphingomonadaceae</taxon>
        <taxon>Sphingomonas</taxon>
    </lineage>
</organism>
<dbReference type="EMBL" id="RWJF01000001">
    <property type="protein sequence ID" value="RST29472.1"/>
    <property type="molecule type" value="Genomic_DNA"/>
</dbReference>
<feature type="chain" id="PRO_5018596063" evidence="2">
    <location>
        <begin position="25"/>
        <end position="88"/>
    </location>
</feature>
<dbReference type="Proteomes" id="UP000274661">
    <property type="component" value="Unassembled WGS sequence"/>
</dbReference>
<comment type="caution">
    <text evidence="3">The sequence shown here is derived from an EMBL/GenBank/DDBJ whole genome shotgun (WGS) entry which is preliminary data.</text>
</comment>
<dbReference type="OrthoDB" id="7581588at2"/>
<reference evidence="3 4" key="1">
    <citation type="submission" date="2018-12" db="EMBL/GenBank/DDBJ databases">
        <title>Sphingomonas sp. HMF7854 Genome sequencing and assembly.</title>
        <authorList>
            <person name="Cha I."/>
            <person name="Kang H."/>
            <person name="Kim H."/>
            <person name="Kang J."/>
            <person name="Joh K."/>
        </authorList>
    </citation>
    <scope>NUCLEOTIDE SEQUENCE [LARGE SCALE GENOMIC DNA]</scope>
    <source>
        <strain evidence="3 4">HMF7854</strain>
    </source>
</reference>
<evidence type="ECO:0000313" key="3">
    <source>
        <dbReference type="EMBL" id="RST29472.1"/>
    </source>
</evidence>
<dbReference type="RefSeq" id="WP_126717315.1">
    <property type="nucleotide sequence ID" value="NZ_RWJF01000001.1"/>
</dbReference>
<evidence type="ECO:0000313" key="4">
    <source>
        <dbReference type="Proteomes" id="UP000274661"/>
    </source>
</evidence>